<dbReference type="OrthoDB" id="3034420at2"/>
<dbReference type="InterPro" id="IPR010982">
    <property type="entry name" value="Lambda_DNA-bd_dom_sf"/>
</dbReference>
<accession>A0A5B7ZUC0</accession>
<evidence type="ECO:0000313" key="4">
    <source>
        <dbReference type="Proteomes" id="UP000308149"/>
    </source>
</evidence>
<protein>
    <submittedName>
        <fullName evidence="3">Helix-turn-helix transcriptional regulator</fullName>
    </submittedName>
</protein>
<dbReference type="PROSITE" id="PS50943">
    <property type="entry name" value="HTH_CROC1"/>
    <property type="match status" value="1"/>
</dbReference>
<keyword evidence="4" id="KW-1185">Reference proteome</keyword>
<dbReference type="InterPro" id="IPR001387">
    <property type="entry name" value="Cro/C1-type_HTH"/>
</dbReference>
<evidence type="ECO:0000256" key="1">
    <source>
        <dbReference type="ARBA" id="ARBA00023125"/>
    </source>
</evidence>
<keyword evidence="1" id="KW-0238">DNA-binding</keyword>
<evidence type="ECO:0000313" key="3">
    <source>
        <dbReference type="EMBL" id="QDA58126.1"/>
    </source>
</evidence>
<dbReference type="SMART" id="SM00530">
    <property type="entry name" value="HTH_XRE"/>
    <property type="match status" value="1"/>
</dbReference>
<dbReference type="CDD" id="cd00093">
    <property type="entry name" value="HTH_XRE"/>
    <property type="match status" value="1"/>
</dbReference>
<proteinExistence type="predicted"/>
<evidence type="ECO:0000259" key="2">
    <source>
        <dbReference type="PROSITE" id="PS50943"/>
    </source>
</evidence>
<dbReference type="AlphaFoldDB" id="A0A5B7ZUC0"/>
<dbReference type="Pfam" id="PF01381">
    <property type="entry name" value="HTH_3"/>
    <property type="match status" value="1"/>
</dbReference>
<dbReference type="PANTHER" id="PTHR46558:SF4">
    <property type="entry name" value="DNA-BIDING PHAGE PROTEIN"/>
    <property type="match status" value="1"/>
</dbReference>
<name>A0A5B7ZUC0_9GAMM</name>
<dbReference type="PANTHER" id="PTHR46558">
    <property type="entry name" value="TRACRIPTIONAL REGULATORY PROTEIN-RELATED-RELATED"/>
    <property type="match status" value="1"/>
</dbReference>
<organism evidence="3 4">
    <name type="scientific">Thermomonas aquatica</name>
    <dbReference type="NCBI Taxonomy" id="2202149"/>
    <lineage>
        <taxon>Bacteria</taxon>
        <taxon>Pseudomonadati</taxon>
        <taxon>Pseudomonadota</taxon>
        <taxon>Gammaproteobacteria</taxon>
        <taxon>Lysobacterales</taxon>
        <taxon>Lysobacteraceae</taxon>
        <taxon>Thermomonas</taxon>
    </lineage>
</organism>
<sequence>MAGTAIGNEIRRLRFARGEMTQQALADACGVTRQTIIALEAGRYAPSLELGFRIADALGVRIEEVFHWNKPE</sequence>
<reference evidence="3 4" key="1">
    <citation type="submission" date="2019-06" db="EMBL/GenBank/DDBJ databases">
        <title>Thermomonas aquatica sp. nov., isolated from an industrial wastewater treatment plant.</title>
        <authorList>
            <person name="Jeon J.H."/>
            <person name="Park D.-S."/>
        </authorList>
    </citation>
    <scope>NUCLEOTIDE SEQUENCE [LARGE SCALE GENOMIC DNA]</scope>
    <source>
        <strain evidence="3 4">SY21</strain>
    </source>
</reference>
<gene>
    <name evidence="3" type="ORF">FHQ07_12835</name>
</gene>
<dbReference type="GO" id="GO:0003677">
    <property type="term" value="F:DNA binding"/>
    <property type="evidence" value="ECO:0007669"/>
    <property type="project" value="UniProtKB-KW"/>
</dbReference>
<feature type="domain" description="HTH cro/C1-type" evidence="2">
    <location>
        <begin position="10"/>
        <end position="65"/>
    </location>
</feature>
<dbReference type="KEGG" id="thes:FHQ07_12835"/>
<dbReference type="SUPFAM" id="SSF47413">
    <property type="entry name" value="lambda repressor-like DNA-binding domains"/>
    <property type="match status" value="1"/>
</dbReference>
<dbReference type="EMBL" id="CP040871">
    <property type="protein sequence ID" value="QDA58126.1"/>
    <property type="molecule type" value="Genomic_DNA"/>
</dbReference>
<dbReference type="RefSeq" id="WP_139717286.1">
    <property type="nucleotide sequence ID" value="NZ_CP040871.1"/>
</dbReference>
<dbReference type="Gene3D" id="1.10.260.40">
    <property type="entry name" value="lambda repressor-like DNA-binding domains"/>
    <property type="match status" value="1"/>
</dbReference>
<dbReference type="Proteomes" id="UP000308149">
    <property type="component" value="Chromosome"/>
</dbReference>